<evidence type="ECO:0000256" key="1">
    <source>
        <dbReference type="SAM" id="MobiDB-lite"/>
    </source>
</evidence>
<evidence type="ECO:0000313" key="2">
    <source>
        <dbReference type="EMBL" id="EEN44008.1"/>
    </source>
</evidence>
<name>C3ZTW6_BRAFL</name>
<dbReference type="EMBL" id="GG666680">
    <property type="protein sequence ID" value="EEN44008.1"/>
    <property type="molecule type" value="Genomic_DNA"/>
</dbReference>
<feature type="region of interest" description="Disordered" evidence="1">
    <location>
        <begin position="18"/>
        <end position="50"/>
    </location>
</feature>
<organism>
    <name type="scientific">Branchiostoma floridae</name>
    <name type="common">Florida lancelet</name>
    <name type="synonym">Amphioxus</name>
    <dbReference type="NCBI Taxonomy" id="7739"/>
    <lineage>
        <taxon>Eukaryota</taxon>
        <taxon>Metazoa</taxon>
        <taxon>Chordata</taxon>
        <taxon>Cephalochordata</taxon>
        <taxon>Leptocardii</taxon>
        <taxon>Amphioxiformes</taxon>
        <taxon>Branchiostomatidae</taxon>
        <taxon>Branchiostoma</taxon>
    </lineage>
</organism>
<feature type="compositionally biased region" description="Basic and acidic residues" evidence="1">
    <location>
        <begin position="39"/>
        <end position="50"/>
    </location>
</feature>
<reference evidence="2" key="1">
    <citation type="journal article" date="2008" name="Nature">
        <title>The amphioxus genome and the evolution of the chordate karyotype.</title>
        <authorList>
            <consortium name="US DOE Joint Genome Institute (JGI-PGF)"/>
            <person name="Putnam N.H."/>
            <person name="Butts T."/>
            <person name="Ferrier D.E.K."/>
            <person name="Furlong R.F."/>
            <person name="Hellsten U."/>
            <person name="Kawashima T."/>
            <person name="Robinson-Rechavi M."/>
            <person name="Shoguchi E."/>
            <person name="Terry A."/>
            <person name="Yu J.-K."/>
            <person name="Benito-Gutierrez E.L."/>
            <person name="Dubchak I."/>
            <person name="Garcia-Fernandez J."/>
            <person name="Gibson-Brown J.J."/>
            <person name="Grigoriev I.V."/>
            <person name="Horton A.C."/>
            <person name="de Jong P.J."/>
            <person name="Jurka J."/>
            <person name="Kapitonov V.V."/>
            <person name="Kohara Y."/>
            <person name="Kuroki Y."/>
            <person name="Lindquist E."/>
            <person name="Lucas S."/>
            <person name="Osoegawa K."/>
            <person name="Pennacchio L.A."/>
            <person name="Salamov A.A."/>
            <person name="Satou Y."/>
            <person name="Sauka-Spengler T."/>
            <person name="Schmutz J."/>
            <person name="Shin-I T."/>
            <person name="Toyoda A."/>
            <person name="Bronner-Fraser M."/>
            <person name="Fujiyama A."/>
            <person name="Holland L.Z."/>
            <person name="Holland P.W.H."/>
            <person name="Satoh N."/>
            <person name="Rokhsar D.S."/>
        </authorList>
    </citation>
    <scope>NUCLEOTIDE SEQUENCE [LARGE SCALE GENOMIC DNA]</scope>
    <source>
        <strain evidence="2">S238N-H82</strain>
        <tissue evidence="2">Testes</tissue>
    </source>
</reference>
<accession>C3ZTW6</accession>
<proteinExistence type="predicted"/>
<dbReference type="InParanoid" id="C3ZTW6"/>
<protein>
    <submittedName>
        <fullName evidence="2">Uncharacterized protein</fullName>
    </submittedName>
</protein>
<dbReference type="AlphaFoldDB" id="C3ZTW6"/>
<sequence length="106" mass="11663">MTAEDTLVGSCGEVVGTWTSCEQSPGRDPCSINPQAPRRSGERHSAGYDDIRDNSIHIRTEDSTRKQALAIISFVRDAGDWAGRVVLQMKIQLGRRLASSFTGTRR</sequence>
<gene>
    <name evidence="2" type="ORF">BRAFLDRAFT_88980</name>
</gene>